<accession>A0A3P8EZE5</accession>
<protein>
    <submittedName>
        <fullName evidence="4">ATP-dependent DNA helicase</fullName>
    </submittedName>
</protein>
<dbReference type="InterPro" id="IPR027417">
    <property type="entry name" value="P-loop_NTPase"/>
</dbReference>
<gene>
    <name evidence="2" type="ORF">HPBE_LOCUS18727</name>
</gene>
<dbReference type="EMBL" id="UZAH01030881">
    <property type="protein sequence ID" value="VDP12686.1"/>
    <property type="molecule type" value="Genomic_DNA"/>
</dbReference>
<proteinExistence type="predicted"/>
<evidence type="ECO:0000313" key="3">
    <source>
        <dbReference type="Proteomes" id="UP000050761"/>
    </source>
</evidence>
<evidence type="ECO:0000313" key="2">
    <source>
        <dbReference type="EMBL" id="VDP12686.1"/>
    </source>
</evidence>
<keyword evidence="3" id="KW-1185">Reference proteome</keyword>
<reference evidence="4" key="2">
    <citation type="submission" date="2019-09" db="UniProtKB">
        <authorList>
            <consortium name="WormBaseParasite"/>
        </authorList>
    </citation>
    <scope>IDENTIFICATION</scope>
</reference>
<evidence type="ECO:0000256" key="1">
    <source>
        <dbReference type="SAM" id="MobiDB-lite"/>
    </source>
</evidence>
<dbReference type="PANTHER" id="PTHR23274">
    <property type="entry name" value="DNA HELICASE-RELATED"/>
    <property type="match status" value="1"/>
</dbReference>
<dbReference type="CDD" id="cd18809">
    <property type="entry name" value="SF1_C_RecD"/>
    <property type="match status" value="1"/>
</dbReference>
<dbReference type="OrthoDB" id="9997116at2759"/>
<feature type="compositionally biased region" description="Basic and acidic residues" evidence="1">
    <location>
        <begin position="126"/>
        <end position="144"/>
    </location>
</feature>
<reference evidence="2 3" key="1">
    <citation type="submission" date="2018-11" db="EMBL/GenBank/DDBJ databases">
        <authorList>
            <consortium name="Pathogen Informatics"/>
        </authorList>
    </citation>
    <scope>NUCLEOTIDE SEQUENCE [LARGE SCALE GENOMIC DNA]</scope>
</reference>
<dbReference type="SUPFAM" id="SSF52540">
    <property type="entry name" value="P-loop containing nucleoside triphosphate hydrolases"/>
    <property type="match status" value="1"/>
</dbReference>
<dbReference type="AlphaFoldDB" id="A0A3P8EZE5"/>
<organism evidence="2">
    <name type="scientific">Heligmosomoides polygyrus</name>
    <name type="common">Parasitic roundworm</name>
    <dbReference type="NCBI Taxonomy" id="6339"/>
    <lineage>
        <taxon>Eukaryota</taxon>
        <taxon>Metazoa</taxon>
        <taxon>Ecdysozoa</taxon>
        <taxon>Nematoda</taxon>
        <taxon>Chromadorea</taxon>
        <taxon>Rhabditida</taxon>
        <taxon>Rhabditina</taxon>
        <taxon>Rhabditomorpha</taxon>
        <taxon>Strongyloidea</taxon>
        <taxon>Heligmosomidae</taxon>
        <taxon>Heligmosomoides</taxon>
    </lineage>
</organism>
<feature type="region of interest" description="Disordered" evidence="1">
    <location>
        <begin position="125"/>
        <end position="144"/>
    </location>
</feature>
<name>A0A3P8EZE5_HELPZ</name>
<evidence type="ECO:0000313" key="4">
    <source>
        <dbReference type="WBParaSite" id="HPBE_0001872801-mRNA-1"/>
    </source>
</evidence>
<dbReference type="PANTHER" id="PTHR23274:SF51">
    <property type="entry name" value="OS03G0423850 PROTEIN"/>
    <property type="match status" value="1"/>
</dbReference>
<dbReference type="GO" id="GO:0006260">
    <property type="term" value="P:DNA replication"/>
    <property type="evidence" value="ECO:0007669"/>
    <property type="project" value="TreeGrafter"/>
</dbReference>
<dbReference type="Proteomes" id="UP000050761">
    <property type="component" value="Unassembled WGS sequence"/>
</dbReference>
<dbReference type="WBParaSite" id="HPBE_0001872801-mRNA-1">
    <property type="protein sequence ID" value="HPBE_0001872801-mRNA-1"/>
    <property type="gene ID" value="HPBE_0001872801"/>
</dbReference>
<dbReference type="GO" id="GO:0005657">
    <property type="term" value="C:replication fork"/>
    <property type="evidence" value="ECO:0007669"/>
    <property type="project" value="TreeGrafter"/>
</dbReference>
<sequence length="297" mass="33079">MDRYILGCKIATGANKGQYVLIHRIIFCPPAYGTSPCRVKRRQFSVRLAYAMTISKSQGQTFDRVGVYLPSPVFSHGQLGSAEIPSESLATTRTEDYIKRSIHRDFSANIPTTFVASLSFAASKKQQNEEESRQGQKKPTNDNIRKAYGSFTKSLEERLQRWKEFFETRYNHAAPGGPQAAPPSVLIPETVASETTPTRDEVAETIKLLRNSKAAGIDGVTAEALKAGGEKLEVFHMRCLKRILNVPIRDRIKNDNIRKSCDNHCRNPKTQATVVWTCKSNGGSTNTQQIAAKNQTK</sequence>